<evidence type="ECO:0000256" key="4">
    <source>
        <dbReference type="ARBA" id="ARBA00022840"/>
    </source>
</evidence>
<evidence type="ECO:0000259" key="6">
    <source>
        <dbReference type="Pfam" id="PF00288"/>
    </source>
</evidence>
<dbReference type="Pfam" id="PF00288">
    <property type="entry name" value="GHMP_kinases_N"/>
    <property type="match status" value="1"/>
</dbReference>
<feature type="domain" description="GHMP kinase N-terminal" evidence="6">
    <location>
        <begin position="57"/>
        <end position="145"/>
    </location>
</feature>
<accession>A0A1F6A072</accession>
<dbReference type="InterPro" id="IPR013750">
    <property type="entry name" value="GHMP_kinase_C_dom"/>
</dbReference>
<evidence type="ECO:0000259" key="7">
    <source>
        <dbReference type="Pfam" id="PF08544"/>
    </source>
</evidence>
<keyword evidence="3" id="KW-0418">Kinase</keyword>
<evidence type="ECO:0000313" key="9">
    <source>
        <dbReference type="Proteomes" id="UP000176253"/>
    </source>
</evidence>
<dbReference type="Pfam" id="PF08544">
    <property type="entry name" value="GHMP_kinases_C"/>
    <property type="match status" value="1"/>
</dbReference>
<dbReference type="SUPFAM" id="SSF55060">
    <property type="entry name" value="GHMP Kinase, C-terminal domain"/>
    <property type="match status" value="1"/>
</dbReference>
<dbReference type="GO" id="GO:0004335">
    <property type="term" value="F:galactokinase activity"/>
    <property type="evidence" value="ECO:0007669"/>
    <property type="project" value="InterPro"/>
</dbReference>
<evidence type="ECO:0000256" key="5">
    <source>
        <dbReference type="ARBA" id="ARBA00023144"/>
    </source>
</evidence>
<evidence type="ECO:0000313" key="8">
    <source>
        <dbReference type="EMBL" id="OGG18004.1"/>
    </source>
</evidence>
<dbReference type="GO" id="GO:0005829">
    <property type="term" value="C:cytosol"/>
    <property type="evidence" value="ECO:0007669"/>
    <property type="project" value="TreeGrafter"/>
</dbReference>
<dbReference type="InterPro" id="IPR036554">
    <property type="entry name" value="GHMP_kinase_C_sf"/>
</dbReference>
<dbReference type="Gene3D" id="3.30.70.890">
    <property type="entry name" value="GHMP kinase, C-terminal domain"/>
    <property type="match status" value="1"/>
</dbReference>
<dbReference type="Proteomes" id="UP000176253">
    <property type="component" value="Unassembled WGS sequence"/>
</dbReference>
<keyword evidence="2" id="KW-0547">Nucleotide-binding</keyword>
<dbReference type="AlphaFoldDB" id="A0A1F6A072"/>
<organism evidence="8 9">
    <name type="scientific">Candidatus Gottesmanbacteria bacterium RIFCSPHIGHO2_02_FULL_39_14</name>
    <dbReference type="NCBI Taxonomy" id="1798383"/>
    <lineage>
        <taxon>Bacteria</taxon>
        <taxon>Candidatus Gottesmaniibacteriota</taxon>
    </lineage>
</organism>
<dbReference type="InterPro" id="IPR014721">
    <property type="entry name" value="Ribsml_uS5_D2-typ_fold_subgr"/>
</dbReference>
<proteinExistence type="inferred from homology"/>
<keyword evidence="5" id="KW-0299">Galactose metabolism</keyword>
<dbReference type="PANTHER" id="PTHR10457">
    <property type="entry name" value="MEVALONATE KINASE/GALACTOKINASE"/>
    <property type="match status" value="1"/>
</dbReference>
<keyword evidence="3" id="KW-0808">Transferase</keyword>
<evidence type="ECO:0000256" key="1">
    <source>
        <dbReference type="ARBA" id="ARBA00006566"/>
    </source>
</evidence>
<feature type="domain" description="GHMP kinase C-terminal" evidence="7">
    <location>
        <begin position="262"/>
        <end position="341"/>
    </location>
</feature>
<comment type="caution">
    <text evidence="8">The sequence shown here is derived from an EMBL/GenBank/DDBJ whole genome shotgun (WGS) entry which is preliminary data.</text>
</comment>
<dbReference type="InterPro" id="IPR020568">
    <property type="entry name" value="Ribosomal_Su5_D2-typ_SF"/>
</dbReference>
<dbReference type="InterPro" id="IPR000705">
    <property type="entry name" value="Galactokinase"/>
</dbReference>
<evidence type="ECO:0000256" key="3">
    <source>
        <dbReference type="ARBA" id="ARBA00022777"/>
    </source>
</evidence>
<dbReference type="InterPro" id="IPR006204">
    <property type="entry name" value="GHMP_kinase_N_dom"/>
</dbReference>
<dbReference type="SUPFAM" id="SSF54211">
    <property type="entry name" value="Ribosomal protein S5 domain 2-like"/>
    <property type="match status" value="1"/>
</dbReference>
<dbReference type="GO" id="GO:0006012">
    <property type="term" value="P:galactose metabolic process"/>
    <property type="evidence" value="ECO:0007669"/>
    <property type="project" value="UniProtKB-KW"/>
</dbReference>
<dbReference type="GO" id="GO:0005524">
    <property type="term" value="F:ATP binding"/>
    <property type="evidence" value="ECO:0007669"/>
    <property type="project" value="UniProtKB-KW"/>
</dbReference>
<keyword evidence="4" id="KW-0067">ATP-binding</keyword>
<protein>
    <submittedName>
        <fullName evidence="8">Uncharacterized protein</fullName>
    </submittedName>
</protein>
<dbReference type="PANTHER" id="PTHR10457:SF7">
    <property type="entry name" value="GALACTOKINASE-RELATED"/>
    <property type="match status" value="1"/>
</dbReference>
<name>A0A1F6A072_9BACT</name>
<comment type="similarity">
    <text evidence="1">Belongs to the GHMP kinase family. GalK subfamily.</text>
</comment>
<keyword evidence="5" id="KW-0119">Carbohydrate metabolism</keyword>
<gene>
    <name evidence="8" type="ORF">A3D78_03100</name>
</gene>
<reference evidence="8 9" key="1">
    <citation type="journal article" date="2016" name="Nat. Commun.">
        <title>Thousands of microbial genomes shed light on interconnected biogeochemical processes in an aquifer system.</title>
        <authorList>
            <person name="Anantharaman K."/>
            <person name="Brown C.T."/>
            <person name="Hug L.A."/>
            <person name="Sharon I."/>
            <person name="Castelle C.J."/>
            <person name="Probst A.J."/>
            <person name="Thomas B.C."/>
            <person name="Singh A."/>
            <person name="Wilkins M.J."/>
            <person name="Karaoz U."/>
            <person name="Brodie E.L."/>
            <person name="Williams K.H."/>
            <person name="Hubbard S.S."/>
            <person name="Banfield J.F."/>
        </authorList>
    </citation>
    <scope>NUCLEOTIDE SEQUENCE [LARGE SCALE GENOMIC DNA]</scope>
</reference>
<dbReference type="InterPro" id="IPR006206">
    <property type="entry name" value="Mevalonate/galactokinase"/>
</dbReference>
<dbReference type="EMBL" id="MFJM01000024">
    <property type="protein sequence ID" value="OGG18004.1"/>
    <property type="molecule type" value="Genomic_DNA"/>
</dbReference>
<feature type="non-terminal residue" evidence="8">
    <location>
        <position position="1"/>
    </location>
</feature>
<dbReference type="PRINTS" id="PR00959">
    <property type="entry name" value="MEVGALKINASE"/>
</dbReference>
<dbReference type="STRING" id="1798383.A3D78_03100"/>
<sequence length="370" mass="41617">DYNNGYALGAAIDKYTYAAVSKRKDKLICAFSQNFDTRINKFPLSDISKKKGTHWTNYLKAVTLELSKKKCLTKGFNIYIASDVPASGGVSSSAALELAVGLAISRLYKIKLSLLDLAIICQQAENGPLVASPCGFLDQATCALSEKNNLLFLDFLPKNKLPVSEAKTIPFDLKKHHLSFVIVVDKNVRRNLGQSGYPARRKSCEKSLPILSKLLHKKISSLRKISAQEFEKYKDKFNKIDKKMRMRIEHIIYENQRVLDSIKSIKKNDMQSFGNILTLSGLSALELFELDEKTPELTFLLKKARNIKGVLGVRNMGGGFSANILVLLKSSHLDSFSAKLSTMYMKKYYHRLDFISFQPSQGANILWQLE</sequence>
<evidence type="ECO:0000256" key="2">
    <source>
        <dbReference type="ARBA" id="ARBA00022741"/>
    </source>
</evidence>
<dbReference type="PRINTS" id="PR00473">
    <property type="entry name" value="GALCTOKINASE"/>
</dbReference>
<dbReference type="PIRSF" id="PIRSF000530">
    <property type="entry name" value="Galactokinase"/>
    <property type="match status" value="1"/>
</dbReference>
<dbReference type="Gene3D" id="3.30.230.10">
    <property type="match status" value="1"/>
</dbReference>